<dbReference type="Proteomes" id="UP000318571">
    <property type="component" value="Chromosome 1"/>
</dbReference>
<evidence type="ECO:0000313" key="7">
    <source>
        <dbReference type="EMBL" id="TRY69104.1"/>
    </source>
</evidence>
<evidence type="ECO:0000256" key="3">
    <source>
        <dbReference type="ARBA" id="ARBA00035306"/>
    </source>
</evidence>
<dbReference type="GO" id="GO:0016787">
    <property type="term" value="F:hydrolase activity"/>
    <property type="evidence" value="ECO:0007669"/>
    <property type="project" value="UniProtKB-KW"/>
</dbReference>
<evidence type="ECO:0000313" key="8">
    <source>
        <dbReference type="Proteomes" id="UP000318571"/>
    </source>
</evidence>
<organism evidence="7 8">
    <name type="scientific">Tigriopus californicus</name>
    <name type="common">Marine copepod</name>
    <dbReference type="NCBI Taxonomy" id="6832"/>
    <lineage>
        <taxon>Eukaryota</taxon>
        <taxon>Metazoa</taxon>
        <taxon>Ecdysozoa</taxon>
        <taxon>Arthropoda</taxon>
        <taxon>Crustacea</taxon>
        <taxon>Multicrustacea</taxon>
        <taxon>Hexanauplia</taxon>
        <taxon>Copepoda</taxon>
        <taxon>Harpacticoida</taxon>
        <taxon>Harpacticidae</taxon>
        <taxon>Tigriopus</taxon>
    </lineage>
</organism>
<dbReference type="PANTHER" id="PTHR21314:SF0">
    <property type="entry name" value="QUEUOSINE 5'-PHOSPHATE N-GLYCOSYLASE_HYDROLASE"/>
    <property type="match status" value="1"/>
</dbReference>
<dbReference type="AlphaFoldDB" id="A0A553NUK8"/>
<evidence type="ECO:0000256" key="4">
    <source>
        <dbReference type="ARBA" id="ARBA00035393"/>
    </source>
</evidence>
<evidence type="ECO:0000256" key="5">
    <source>
        <dbReference type="ARBA" id="ARBA00048204"/>
    </source>
</evidence>
<comment type="catalytic activity">
    <reaction evidence="5 6">
        <text>queuosine 5'-phosphate + H2O = queuine + D-ribose 5-phosphate</text>
        <dbReference type="Rhea" id="RHEA:75387"/>
        <dbReference type="ChEBI" id="CHEBI:15377"/>
        <dbReference type="ChEBI" id="CHEBI:17433"/>
        <dbReference type="ChEBI" id="CHEBI:78346"/>
        <dbReference type="ChEBI" id="CHEBI:194371"/>
    </reaction>
    <physiologicalReaction direction="left-to-right" evidence="5 6">
        <dbReference type="Rhea" id="RHEA:75388"/>
    </physiologicalReaction>
</comment>
<comment type="similarity">
    <text evidence="2 6">Belongs to the QNG1 protein family.</text>
</comment>
<dbReference type="EC" id="3.2.2.-" evidence="6"/>
<comment type="function">
    <text evidence="6">Catalyzes the hydrolysis of queuosine 5'-phosphate, releasing the nucleobase queuine (q). Is required for salvage of queuine from exogenous queuosine (Q) that is imported and then converted to queuosine 5'-phosphate intracellularly.</text>
</comment>
<dbReference type="InterPro" id="IPR019438">
    <property type="entry name" value="Q_salvage"/>
</dbReference>
<dbReference type="GO" id="GO:0006400">
    <property type="term" value="P:tRNA modification"/>
    <property type="evidence" value="ECO:0007669"/>
    <property type="project" value="TreeGrafter"/>
</dbReference>
<accession>A0A553NUK8</accession>
<keyword evidence="8" id="KW-1185">Reference proteome</keyword>
<dbReference type="OMA" id="FSFWSEE"/>
<comment type="caution">
    <text evidence="7">The sequence shown here is derived from an EMBL/GenBank/DDBJ whole genome shotgun (WGS) entry which is preliminary data.</text>
</comment>
<proteinExistence type="inferred from homology"/>
<evidence type="ECO:0000256" key="1">
    <source>
        <dbReference type="ARBA" id="ARBA00022801"/>
    </source>
</evidence>
<sequence>MPSLRGALVDARTIPKSIGPCFTPITDIMTKGCLSPRESGELVAKNAQNIVIDHDGVKKCAEFLADRLKQGGLRMEDLFKKTEIHPQSADEAGAKWVFFADVLNFSFWHQEDQPQYAITYKGNRYTGYLSLCAAINRTLDQGIPLTDPDFFGTITEDQLDGYLKGDQGVSCPLIPDRVRCLQEASNILKSKYENSVKNLILSAKGSAQSLLTKLTSDFECFNDSAEFDADRRVSFFKRAQIFISDLWCLFEGQDLGKFEDIDSLTMFADYRVPQSLQYFGAFKYSEALLDQLNTNEELAFGHPFEMEIRGCSIKAVDVIVEEVRKKQLDPTIRVNAILVDYFLWGFRREKAKEMEKFPYHKTRSIYY</sequence>
<evidence type="ECO:0000256" key="2">
    <source>
        <dbReference type="ARBA" id="ARBA00035119"/>
    </source>
</evidence>
<gene>
    <name evidence="7" type="ORF">TCAL_01430</name>
</gene>
<keyword evidence="1 6" id="KW-0378">Hydrolase</keyword>
<evidence type="ECO:0000256" key="6">
    <source>
        <dbReference type="RuleBase" id="RU365002"/>
    </source>
</evidence>
<protein>
    <recommendedName>
        <fullName evidence="3 6">Queuosine 5'-phosphate N-glycosylase/hydrolase</fullName>
        <ecNumber evidence="6">3.2.2.-</ecNumber>
    </recommendedName>
    <alternativeName>
        <fullName evidence="4 6">Queuosine-nucleotide N-glycosylase/hydrolase</fullName>
    </alternativeName>
</protein>
<name>A0A553NUK8_TIGCA</name>
<dbReference type="Pfam" id="PF10343">
    <property type="entry name" value="Q_salvage"/>
    <property type="match status" value="1"/>
</dbReference>
<dbReference type="PANTHER" id="PTHR21314">
    <property type="entry name" value="QUEUOSINE 5'-PHOSPHATE N-GLYCOSYLASE_HYDROLASE-RELATED"/>
    <property type="match status" value="1"/>
</dbReference>
<reference evidence="7 8" key="1">
    <citation type="journal article" date="2018" name="Nat. Ecol. Evol.">
        <title>Genomic signatures of mitonuclear coevolution across populations of Tigriopus californicus.</title>
        <authorList>
            <person name="Barreto F.S."/>
            <person name="Watson E.T."/>
            <person name="Lima T.G."/>
            <person name="Willett C.S."/>
            <person name="Edmands S."/>
            <person name="Li W."/>
            <person name="Burton R.S."/>
        </authorList>
    </citation>
    <scope>NUCLEOTIDE SEQUENCE [LARGE SCALE GENOMIC DNA]</scope>
    <source>
        <strain evidence="7 8">San Diego</strain>
    </source>
</reference>
<dbReference type="STRING" id="6832.A0A553NUK8"/>
<dbReference type="EMBL" id="VCGU01000010">
    <property type="protein sequence ID" value="TRY69104.1"/>
    <property type="molecule type" value="Genomic_DNA"/>
</dbReference>